<dbReference type="GO" id="GO:0061630">
    <property type="term" value="F:ubiquitin protein ligase activity"/>
    <property type="evidence" value="ECO:0007669"/>
    <property type="project" value="UniProtKB-EC"/>
</dbReference>
<dbReference type="EC" id="2.3.2.26" evidence="3"/>
<keyword evidence="5" id="KW-0808">Transferase</keyword>
<dbReference type="Pfam" id="PF00632">
    <property type="entry name" value="HECT"/>
    <property type="match status" value="1"/>
</dbReference>
<evidence type="ECO:0000259" key="9">
    <source>
        <dbReference type="PROSITE" id="PS50237"/>
    </source>
</evidence>
<evidence type="ECO:0000313" key="10">
    <source>
        <dbReference type="EMBL" id="KAG0321470.1"/>
    </source>
</evidence>
<name>A0A9P6UUI0_9FUNG</name>
<dbReference type="GO" id="GO:0000209">
    <property type="term" value="P:protein polyubiquitination"/>
    <property type="evidence" value="ECO:0007669"/>
    <property type="project" value="InterPro"/>
</dbReference>
<dbReference type="FunFam" id="3.30.2160.10:FF:000004">
    <property type="entry name" value="probable E3 ubiquitin-protein ligase HERC4 isoform X1"/>
    <property type="match status" value="1"/>
</dbReference>
<comment type="catalytic activity">
    <reaction evidence="1">
        <text>S-ubiquitinyl-[E2 ubiquitin-conjugating enzyme]-L-cysteine + [acceptor protein]-L-lysine = [E2 ubiquitin-conjugating enzyme]-L-cysteine + N(6)-ubiquitinyl-[acceptor protein]-L-lysine.</text>
        <dbReference type="EC" id="2.3.2.26"/>
    </reaction>
</comment>
<keyword evidence="11" id="KW-1185">Reference proteome</keyword>
<dbReference type="Gene3D" id="3.30.2410.10">
    <property type="entry name" value="Hect, E3 ligase catalytic domain"/>
    <property type="match status" value="1"/>
</dbReference>
<dbReference type="InterPro" id="IPR044611">
    <property type="entry name" value="E3A/B/C-like"/>
</dbReference>
<feature type="active site" description="Glycyl thioester intermediate" evidence="7">
    <location>
        <position position="748"/>
    </location>
</feature>
<protein>
    <recommendedName>
        <fullName evidence="3">HECT-type E3 ubiquitin transferase</fullName>
        <ecNumber evidence="3">2.3.2.26</ecNumber>
    </recommendedName>
</protein>
<dbReference type="OrthoDB" id="8068875at2759"/>
<sequence length="780" mass="89284">MTSQGYSPYAYLSGTQSQQHTQPSRPSSSSSSSAAYEPQGNHLIIGKCMYCKSQLCYPQSVKVFQCVTCDTINDLIPAPGAVPQEPLTLQQIEKEIELAHAKQRETGGDMDYGDLEALLRDKLKKFAAFNASFSSGRAITHEHCGVNLDDARKAFTMLVAMPAQIALAVMTSVEAILKRPGKEIKEKEDLRFIMLVFECPWLSRHRTPQESEYHHNITKRLFTIVSNLPSELHKYLSSWFANCMTTQTFHHRINFVNKFITQRLSNQQKSSDRNQHIIYQSDARIQAAARVMHLFFKANHSNEKELLDAAGKNRSIKDIVLVSNARDVATKSQRIPIDEYYNMIVDLIDLPADFCAWESRSAMFTFCQYPFLISMGAKMQIMAWDAKRRMEIKMQKTIENLLAEKRQRAAESGGETSIALLTQAELQHAPLLILKVHRSNLIEESLTQLSRNEMDLDKSLRIEFIGEDGVDAGGLRKEWFLLLVRQLFDPQYGMFIYDDKSSHCWFNPASFESLDQFYLVGVVIGLAIYNSTILDLPLPLAGYKKLLNTPVALEDLATFRPDLARGFDQLLNYEEDDVEDVFCLNFVGVYEAFGENIEVPLIPNGENIPVTNENKREYVERYANFVMNSSISDQFEWFRRGFYLVCSGHALSLFRPEEIEFLVRGSAEPLDIDQLRSVTQYEGFNDDHDVIRNFWSIFKEFEDKDQRRLLQFITASDRYPATGIANLSFKITCMGSHDSNRYPTTHTCFNQLCLYNYKGREKLKNMLLRAMNESEGFGVK</sequence>
<feature type="domain" description="HECT" evidence="9">
    <location>
        <begin position="452"/>
        <end position="780"/>
    </location>
</feature>
<dbReference type="InterPro" id="IPR035983">
    <property type="entry name" value="Hect_E3_ubiquitin_ligase"/>
</dbReference>
<comment type="subcellular location">
    <subcellularLocation>
        <location evidence="2">Cytoplasm</location>
    </subcellularLocation>
</comment>
<reference evidence="10" key="1">
    <citation type="journal article" date="2020" name="Fungal Divers.">
        <title>Resolving the Mortierellaceae phylogeny through synthesis of multi-gene phylogenetics and phylogenomics.</title>
        <authorList>
            <person name="Vandepol N."/>
            <person name="Liber J."/>
            <person name="Desiro A."/>
            <person name="Na H."/>
            <person name="Kennedy M."/>
            <person name="Barry K."/>
            <person name="Grigoriev I.V."/>
            <person name="Miller A.N."/>
            <person name="O'Donnell K."/>
            <person name="Stajich J.E."/>
            <person name="Bonito G."/>
        </authorList>
    </citation>
    <scope>NUCLEOTIDE SEQUENCE</scope>
    <source>
        <strain evidence="10">REB-010B</strain>
    </source>
</reference>
<evidence type="ECO:0000256" key="2">
    <source>
        <dbReference type="ARBA" id="ARBA00004496"/>
    </source>
</evidence>
<dbReference type="FunFam" id="3.30.2410.10:FF:000003">
    <property type="entry name" value="probable E3 ubiquitin-protein ligase HERC4 isoform X1"/>
    <property type="match status" value="1"/>
</dbReference>
<organism evidence="10 11">
    <name type="scientific">Dissophora globulifera</name>
    <dbReference type="NCBI Taxonomy" id="979702"/>
    <lineage>
        <taxon>Eukaryota</taxon>
        <taxon>Fungi</taxon>
        <taxon>Fungi incertae sedis</taxon>
        <taxon>Mucoromycota</taxon>
        <taxon>Mortierellomycotina</taxon>
        <taxon>Mortierellomycetes</taxon>
        <taxon>Mortierellales</taxon>
        <taxon>Mortierellaceae</taxon>
        <taxon>Dissophora</taxon>
    </lineage>
</organism>
<dbReference type="Gene3D" id="3.90.1750.10">
    <property type="entry name" value="Hect, E3 ligase catalytic domains"/>
    <property type="match status" value="1"/>
</dbReference>
<dbReference type="CDD" id="cd00078">
    <property type="entry name" value="HECTc"/>
    <property type="match status" value="1"/>
</dbReference>
<dbReference type="GO" id="GO:0005737">
    <property type="term" value="C:cytoplasm"/>
    <property type="evidence" value="ECO:0007669"/>
    <property type="project" value="UniProtKB-SubCell"/>
</dbReference>
<dbReference type="AlphaFoldDB" id="A0A9P6UUI0"/>
<gene>
    <name evidence="10" type="primary">HUL4</name>
    <name evidence="10" type="ORF">BGZ99_003903</name>
</gene>
<accession>A0A9P6UUI0</accession>
<evidence type="ECO:0000256" key="5">
    <source>
        <dbReference type="ARBA" id="ARBA00022679"/>
    </source>
</evidence>
<feature type="region of interest" description="Disordered" evidence="8">
    <location>
        <begin position="13"/>
        <end position="36"/>
    </location>
</feature>
<evidence type="ECO:0000313" key="11">
    <source>
        <dbReference type="Proteomes" id="UP000738325"/>
    </source>
</evidence>
<comment type="caution">
    <text evidence="10">The sequence shown here is derived from an EMBL/GenBank/DDBJ whole genome shotgun (WGS) entry which is preliminary data.</text>
</comment>
<evidence type="ECO:0000256" key="1">
    <source>
        <dbReference type="ARBA" id="ARBA00000885"/>
    </source>
</evidence>
<dbReference type="Gene3D" id="3.30.2160.10">
    <property type="entry name" value="Hect, E3 ligase catalytic domain"/>
    <property type="match status" value="1"/>
</dbReference>
<dbReference type="EMBL" id="JAAAIP010000243">
    <property type="protein sequence ID" value="KAG0321470.1"/>
    <property type="molecule type" value="Genomic_DNA"/>
</dbReference>
<dbReference type="PANTHER" id="PTHR45700:SF9">
    <property type="entry name" value="HECT-TYPE E3 UBIQUITIN TRANSFERASE"/>
    <property type="match status" value="1"/>
</dbReference>
<feature type="compositionally biased region" description="Low complexity" evidence="8">
    <location>
        <begin position="15"/>
        <end position="33"/>
    </location>
</feature>
<evidence type="ECO:0000256" key="8">
    <source>
        <dbReference type="SAM" id="MobiDB-lite"/>
    </source>
</evidence>
<evidence type="ECO:0000256" key="4">
    <source>
        <dbReference type="ARBA" id="ARBA00022490"/>
    </source>
</evidence>
<evidence type="ECO:0000256" key="3">
    <source>
        <dbReference type="ARBA" id="ARBA00012485"/>
    </source>
</evidence>
<keyword evidence="6 7" id="KW-0833">Ubl conjugation pathway</keyword>
<dbReference type="InterPro" id="IPR000569">
    <property type="entry name" value="HECT_dom"/>
</dbReference>
<dbReference type="SMART" id="SM00119">
    <property type="entry name" value="HECTc"/>
    <property type="match status" value="1"/>
</dbReference>
<dbReference type="SUPFAM" id="SSF56204">
    <property type="entry name" value="Hect, E3 ligase catalytic domain"/>
    <property type="match status" value="1"/>
</dbReference>
<dbReference type="Proteomes" id="UP000738325">
    <property type="component" value="Unassembled WGS sequence"/>
</dbReference>
<keyword evidence="4" id="KW-0963">Cytoplasm</keyword>
<evidence type="ECO:0000256" key="7">
    <source>
        <dbReference type="PROSITE-ProRule" id="PRU00104"/>
    </source>
</evidence>
<dbReference type="PROSITE" id="PS50237">
    <property type="entry name" value="HECT"/>
    <property type="match status" value="1"/>
</dbReference>
<dbReference type="PANTHER" id="PTHR45700">
    <property type="entry name" value="UBIQUITIN-PROTEIN LIGASE E3C"/>
    <property type="match status" value="1"/>
</dbReference>
<proteinExistence type="predicted"/>
<evidence type="ECO:0000256" key="6">
    <source>
        <dbReference type="ARBA" id="ARBA00022786"/>
    </source>
</evidence>